<dbReference type="SUPFAM" id="SSF56112">
    <property type="entry name" value="Protein kinase-like (PK-like)"/>
    <property type="match status" value="1"/>
</dbReference>
<keyword evidence="4" id="KW-0808">Transferase</keyword>
<evidence type="ECO:0000256" key="5">
    <source>
        <dbReference type="ARBA" id="ARBA00022741"/>
    </source>
</evidence>
<evidence type="ECO:0000313" key="10">
    <source>
        <dbReference type="Proteomes" id="UP001165289"/>
    </source>
</evidence>
<sequence>MANNFGFYDAVVPTWENPIQIGDGPYGYVVRFTPRDSSATPIAAKVFHANNASSDYSVECHYEKKLLQQLNHPNIVKCILGPPDLVKLYPKSSLMFMEYCDLGNLRNLLEESSNAFGAHQSVVMNFLNHISNGINYLHSKQIIHRNIKPENILLQHKTPNEVIYKLGDFGYARQFSITSIFKSFIGTFQYLSPEVLSNVNQEKLSGKIVLPNSTVDLWAFGVTAFEVITGSRPFMIDLVGPEWAKHIENKQNNVIHIYIGETKQLVCSTIIPQPHRLSCILSEHLTTWLRLLLDCNAETRGGRDPRTQNKSVWYSMLESILSTRVINFVMLHQWVINPIQFSQEDSLVSILDLFSTNFGNPNSFLLLREDGKTINQLGADETLCRYHNEGYLFIFPFLTKGMPKILEFFLSMEIQQILRDGFNSTNKRKVVLQIKQVISLILQILSEYETFFRGALAVTNYLKLSIEKLKVYLKKIAFLSASLSAKDIFIPNSTIDSTLSKLQGMSLMPQYRNMIDKVSSITQKWEELKQICLTTMPEVKAIEDLCQDAEQQISKVENILEQYPCQVYLSELESRRIAIQSLTGITIEMIEKVGYTNGVRINNIIDEEIKFLKEKPLQLNSLISSICSLPNILMSYEVELNRACTLMNQDFISGISKNSTGAIEELAFLIESTLNISEFKDHDKTW</sequence>
<evidence type="ECO:0000259" key="8">
    <source>
        <dbReference type="PROSITE" id="PS50011"/>
    </source>
</evidence>
<dbReference type="GO" id="GO:0008384">
    <property type="term" value="F:IkappaB kinase activity"/>
    <property type="evidence" value="ECO:0007669"/>
    <property type="project" value="TreeGrafter"/>
</dbReference>
<dbReference type="InterPro" id="IPR051180">
    <property type="entry name" value="IKK"/>
</dbReference>
<keyword evidence="7" id="KW-0067">ATP-binding</keyword>
<evidence type="ECO:0000256" key="2">
    <source>
        <dbReference type="ARBA" id="ARBA00022490"/>
    </source>
</evidence>
<dbReference type="InterPro" id="IPR011009">
    <property type="entry name" value="Kinase-like_dom_sf"/>
</dbReference>
<comment type="subcellular location">
    <subcellularLocation>
        <location evidence="1">Cytoplasm</location>
    </subcellularLocation>
</comment>
<dbReference type="Gene3D" id="1.10.510.10">
    <property type="entry name" value="Transferase(Phosphotransferase) domain 1"/>
    <property type="match status" value="1"/>
</dbReference>
<organism evidence="9 10">
    <name type="scientific">Oopsacas minuta</name>
    <dbReference type="NCBI Taxonomy" id="111878"/>
    <lineage>
        <taxon>Eukaryota</taxon>
        <taxon>Metazoa</taxon>
        <taxon>Porifera</taxon>
        <taxon>Hexactinellida</taxon>
        <taxon>Hexasterophora</taxon>
        <taxon>Lyssacinosida</taxon>
        <taxon>Leucopsacidae</taxon>
        <taxon>Oopsacas</taxon>
    </lineage>
</organism>
<evidence type="ECO:0000256" key="1">
    <source>
        <dbReference type="ARBA" id="ARBA00004496"/>
    </source>
</evidence>
<dbReference type="EMBL" id="JAKMXF010000210">
    <property type="protein sequence ID" value="KAI6655022.1"/>
    <property type="molecule type" value="Genomic_DNA"/>
</dbReference>
<name>A0AAV7K1D2_9METZ</name>
<dbReference type="GO" id="GO:0008385">
    <property type="term" value="C:IkappaB kinase complex"/>
    <property type="evidence" value="ECO:0007669"/>
    <property type="project" value="TreeGrafter"/>
</dbReference>
<evidence type="ECO:0000256" key="4">
    <source>
        <dbReference type="ARBA" id="ARBA00022679"/>
    </source>
</evidence>
<protein>
    <submittedName>
        <fullName evidence="9">Inhibitor of nuclear factor kappa-B kinase subunit alpha</fullName>
    </submittedName>
</protein>
<keyword evidence="6 9" id="KW-0418">Kinase</keyword>
<dbReference type="Pfam" id="PF00069">
    <property type="entry name" value="Pkinase"/>
    <property type="match status" value="1"/>
</dbReference>
<dbReference type="InterPro" id="IPR000719">
    <property type="entry name" value="Prot_kinase_dom"/>
</dbReference>
<dbReference type="GO" id="GO:0033209">
    <property type="term" value="P:tumor necrosis factor-mediated signaling pathway"/>
    <property type="evidence" value="ECO:0007669"/>
    <property type="project" value="TreeGrafter"/>
</dbReference>
<evidence type="ECO:0000256" key="6">
    <source>
        <dbReference type="ARBA" id="ARBA00022777"/>
    </source>
</evidence>
<dbReference type="PROSITE" id="PS50011">
    <property type="entry name" value="PROTEIN_KINASE_DOM"/>
    <property type="match status" value="1"/>
</dbReference>
<keyword evidence="2" id="KW-0963">Cytoplasm</keyword>
<reference evidence="9 10" key="1">
    <citation type="journal article" date="2023" name="BMC Biol.">
        <title>The compact genome of the sponge Oopsacas minuta (Hexactinellida) is lacking key metazoan core genes.</title>
        <authorList>
            <person name="Santini S."/>
            <person name="Schenkelaars Q."/>
            <person name="Jourda C."/>
            <person name="Duchesne M."/>
            <person name="Belahbib H."/>
            <person name="Rocher C."/>
            <person name="Selva M."/>
            <person name="Riesgo A."/>
            <person name="Vervoort M."/>
            <person name="Leys S.P."/>
            <person name="Kodjabachian L."/>
            <person name="Le Bivic A."/>
            <person name="Borchiellini C."/>
            <person name="Claverie J.M."/>
            <person name="Renard E."/>
        </authorList>
    </citation>
    <scope>NUCLEOTIDE SEQUENCE [LARGE SCALE GENOMIC DNA]</scope>
    <source>
        <strain evidence="9">SPO-2</strain>
    </source>
</reference>
<gene>
    <name evidence="9" type="ORF">LOD99_2311</name>
</gene>
<comment type="caution">
    <text evidence="9">The sequence shown here is derived from an EMBL/GenBank/DDBJ whole genome shotgun (WGS) entry which is preliminary data.</text>
</comment>
<proteinExistence type="predicted"/>
<keyword evidence="10" id="KW-1185">Reference proteome</keyword>
<evidence type="ECO:0000313" key="9">
    <source>
        <dbReference type="EMBL" id="KAI6655022.1"/>
    </source>
</evidence>
<evidence type="ECO:0000256" key="3">
    <source>
        <dbReference type="ARBA" id="ARBA00022527"/>
    </source>
</evidence>
<keyword evidence="3" id="KW-0723">Serine/threonine-protein kinase</keyword>
<dbReference type="Proteomes" id="UP001165289">
    <property type="component" value="Unassembled WGS sequence"/>
</dbReference>
<dbReference type="AlphaFoldDB" id="A0AAV7K1D2"/>
<dbReference type="PANTHER" id="PTHR22969">
    <property type="entry name" value="IKB KINASE"/>
    <property type="match status" value="1"/>
</dbReference>
<evidence type="ECO:0000256" key="7">
    <source>
        <dbReference type="ARBA" id="ARBA00022840"/>
    </source>
</evidence>
<dbReference type="GO" id="GO:0005524">
    <property type="term" value="F:ATP binding"/>
    <property type="evidence" value="ECO:0007669"/>
    <property type="project" value="UniProtKB-KW"/>
</dbReference>
<feature type="domain" description="Protein kinase" evidence="8">
    <location>
        <begin position="15"/>
        <end position="314"/>
    </location>
</feature>
<dbReference type="PANTHER" id="PTHR22969:SF17">
    <property type="entry name" value="INHIBITOR OF NUCLEAR FACTOR KAPPA-B KINASE SUBUNIT BETA"/>
    <property type="match status" value="1"/>
</dbReference>
<dbReference type="GO" id="GO:0045944">
    <property type="term" value="P:positive regulation of transcription by RNA polymerase II"/>
    <property type="evidence" value="ECO:0007669"/>
    <property type="project" value="TreeGrafter"/>
</dbReference>
<accession>A0AAV7K1D2</accession>
<keyword evidence="5" id="KW-0547">Nucleotide-binding</keyword>